<dbReference type="InterPro" id="IPR052353">
    <property type="entry name" value="Benzoxazolinone_Detox_Enz"/>
</dbReference>
<dbReference type="InterPro" id="IPR039261">
    <property type="entry name" value="FNR_nucleotide-bd"/>
</dbReference>
<dbReference type="PROSITE" id="PS51340">
    <property type="entry name" value="MOSC"/>
    <property type="match status" value="1"/>
</dbReference>
<dbReference type="InterPro" id="IPR036010">
    <property type="entry name" value="2Fe-2S_ferredoxin-like_sf"/>
</dbReference>
<dbReference type="PANTHER" id="PTHR30212:SF2">
    <property type="entry name" value="PROTEIN YIIM"/>
    <property type="match status" value="1"/>
</dbReference>
<name>A0A916UTA1_9HYPH</name>
<dbReference type="Gene3D" id="3.10.20.30">
    <property type="match status" value="1"/>
</dbReference>
<dbReference type="Pfam" id="PF00175">
    <property type="entry name" value="NAD_binding_1"/>
    <property type="match status" value="1"/>
</dbReference>
<dbReference type="PROSITE" id="PS51384">
    <property type="entry name" value="FAD_FR"/>
    <property type="match status" value="1"/>
</dbReference>
<feature type="domain" description="FAD-binding FR-type" evidence="3">
    <location>
        <begin position="237"/>
        <end position="342"/>
    </location>
</feature>
<evidence type="ECO:0000259" key="2">
    <source>
        <dbReference type="PROSITE" id="PS51340"/>
    </source>
</evidence>
<dbReference type="InterPro" id="IPR001041">
    <property type="entry name" value="2Fe-2S_ferredoxin-type"/>
</dbReference>
<evidence type="ECO:0000313" key="5">
    <source>
        <dbReference type="Proteomes" id="UP000637002"/>
    </source>
</evidence>
<dbReference type="GO" id="GO:0051536">
    <property type="term" value="F:iron-sulfur cluster binding"/>
    <property type="evidence" value="ECO:0007669"/>
    <property type="project" value="InterPro"/>
</dbReference>
<dbReference type="PANTHER" id="PTHR30212">
    <property type="entry name" value="PROTEIN YIIM"/>
    <property type="match status" value="1"/>
</dbReference>
<dbReference type="PRINTS" id="PR00409">
    <property type="entry name" value="PHDIOXRDTASE"/>
</dbReference>
<dbReference type="CDD" id="cd00207">
    <property type="entry name" value="fer2"/>
    <property type="match status" value="1"/>
</dbReference>
<evidence type="ECO:0000313" key="4">
    <source>
        <dbReference type="EMBL" id="GGC85831.1"/>
    </source>
</evidence>
<dbReference type="InterPro" id="IPR001433">
    <property type="entry name" value="OxRdtase_FAD/NAD-bd"/>
</dbReference>
<dbReference type="RefSeq" id="WP_188611891.1">
    <property type="nucleotide sequence ID" value="NZ_BMGG01000009.1"/>
</dbReference>
<dbReference type="SUPFAM" id="SSF63380">
    <property type="entry name" value="Riboflavin synthase domain-like"/>
    <property type="match status" value="1"/>
</dbReference>
<reference evidence="4" key="1">
    <citation type="journal article" date="2014" name="Int. J. Syst. Evol. Microbiol.">
        <title>Complete genome sequence of Corynebacterium casei LMG S-19264T (=DSM 44701T), isolated from a smear-ripened cheese.</title>
        <authorList>
            <consortium name="US DOE Joint Genome Institute (JGI-PGF)"/>
            <person name="Walter F."/>
            <person name="Albersmeier A."/>
            <person name="Kalinowski J."/>
            <person name="Ruckert C."/>
        </authorList>
    </citation>
    <scope>NUCLEOTIDE SEQUENCE</scope>
    <source>
        <strain evidence="4">CGMCC 1.12919</strain>
    </source>
</reference>
<accession>A0A916UTA1</accession>
<dbReference type="CDD" id="cd06184">
    <property type="entry name" value="flavohem_like_fad_nad_binding"/>
    <property type="match status" value="1"/>
</dbReference>
<dbReference type="Pfam" id="PF03473">
    <property type="entry name" value="MOSC"/>
    <property type="match status" value="1"/>
</dbReference>
<gene>
    <name evidence="4" type="ORF">GCM10010994_49670</name>
</gene>
<dbReference type="AlphaFoldDB" id="A0A916UTA1"/>
<dbReference type="SUPFAM" id="SSF54292">
    <property type="entry name" value="2Fe-2S ferredoxin-like"/>
    <property type="match status" value="1"/>
</dbReference>
<dbReference type="PROSITE" id="PS51085">
    <property type="entry name" value="2FE2S_FER_2"/>
    <property type="match status" value="1"/>
</dbReference>
<feature type="domain" description="MOSC" evidence="2">
    <location>
        <begin position="29"/>
        <end position="164"/>
    </location>
</feature>
<dbReference type="Proteomes" id="UP000637002">
    <property type="component" value="Unassembled WGS sequence"/>
</dbReference>
<keyword evidence="5" id="KW-1185">Reference proteome</keyword>
<dbReference type="GO" id="GO:0030151">
    <property type="term" value="F:molybdenum ion binding"/>
    <property type="evidence" value="ECO:0007669"/>
    <property type="project" value="InterPro"/>
</dbReference>
<dbReference type="InterPro" id="IPR017927">
    <property type="entry name" value="FAD-bd_FR_type"/>
</dbReference>
<dbReference type="EMBL" id="BMGG01000009">
    <property type="protein sequence ID" value="GGC85831.1"/>
    <property type="molecule type" value="Genomic_DNA"/>
</dbReference>
<dbReference type="SUPFAM" id="SSF50800">
    <property type="entry name" value="PK beta-barrel domain-like"/>
    <property type="match status" value="1"/>
</dbReference>
<dbReference type="Gene3D" id="2.40.33.20">
    <property type="entry name" value="PK beta-barrel domain-like"/>
    <property type="match status" value="1"/>
</dbReference>
<evidence type="ECO:0000259" key="3">
    <source>
        <dbReference type="PROSITE" id="PS51384"/>
    </source>
</evidence>
<comment type="caution">
    <text evidence="4">The sequence shown here is derived from an EMBL/GenBank/DDBJ whole genome shotgun (WGS) entry which is preliminary data.</text>
</comment>
<dbReference type="Gene3D" id="3.40.50.80">
    <property type="entry name" value="Nucleotide-binding domain of ferredoxin-NADP reductase (FNR) module"/>
    <property type="match status" value="1"/>
</dbReference>
<dbReference type="InterPro" id="IPR017938">
    <property type="entry name" value="Riboflavin_synthase-like_b-brl"/>
</dbReference>
<dbReference type="Gene3D" id="2.40.30.10">
    <property type="entry name" value="Translation factors"/>
    <property type="match status" value="1"/>
</dbReference>
<dbReference type="InterPro" id="IPR011037">
    <property type="entry name" value="Pyrv_Knase-like_insert_dom_sf"/>
</dbReference>
<dbReference type="InterPro" id="IPR005163">
    <property type="entry name" value="Tri_helical_YiiM-like"/>
</dbReference>
<evidence type="ECO:0000259" key="1">
    <source>
        <dbReference type="PROSITE" id="PS51085"/>
    </source>
</evidence>
<dbReference type="Pfam" id="PF03475">
    <property type="entry name" value="YiiM_3-alpha"/>
    <property type="match status" value="1"/>
</dbReference>
<dbReference type="Pfam" id="PF00111">
    <property type="entry name" value="Fer2"/>
    <property type="match status" value="1"/>
</dbReference>
<organism evidence="4 5">
    <name type="scientific">Chelatococcus reniformis</name>
    <dbReference type="NCBI Taxonomy" id="1494448"/>
    <lineage>
        <taxon>Bacteria</taxon>
        <taxon>Pseudomonadati</taxon>
        <taxon>Pseudomonadota</taxon>
        <taxon>Alphaproteobacteria</taxon>
        <taxon>Hyphomicrobiales</taxon>
        <taxon>Chelatococcaceae</taxon>
        <taxon>Chelatococcus</taxon>
    </lineage>
</organism>
<protein>
    <submittedName>
        <fullName evidence="4">Sulfurase</fullName>
    </submittedName>
</protein>
<dbReference type="InterPro" id="IPR005302">
    <property type="entry name" value="MoCF_Sase_C"/>
</dbReference>
<proteinExistence type="predicted"/>
<dbReference type="GO" id="GO:0016491">
    <property type="term" value="F:oxidoreductase activity"/>
    <property type="evidence" value="ECO:0007669"/>
    <property type="project" value="InterPro"/>
</dbReference>
<sequence length="587" mass="62826">MARLLSLNVGLPRDVAWQGRTVRTAIWKAPVQGRRMVRRLNVDGDGQGDLAGHGGEHRAVFVYQRESYRYWESQLGRADLTCGQFGENFTVQGLGDDQVCIGDRYRVGNAVFEVTQPRVTCYRLGIRMNEPQMPALLVSHDRPGFYFRVIAEGEVEAGDEIVRLTRGPEAMTVAEVNALLYKPGRCTDRLERALRIPALSVGWRSSFAALLEQPRNESAATGDAAGDEATGRAPAWAGFRPMRVTGKVRESNDVTSLALEPADGRPLAAGRPGQFAVLRLRPAPDASPLLRSYSLSGGPTEARYRISVKRNKGGAAGAYVADGVRVGDIVEMAAPRGSFTLQPGDGPIVLLSAGIGATPVLAMLLTLAAAKSRREIWWLHGARDREEHAFADEVRTVLKALPHAHSHIRYSAPGAGDRPGVDFDAPGRLIAPALAELGLPRDADFYLCGPAAFMADMSAGLAGWGVAAGRIHSENFGTGPSLTPGIAVAPGRRPHLPTATAGSGPLVSFARSGLNVRWDPSYQSLLELAEACDVPVRWSCRSGVCHNCETALVSGAIGYRLEPVDPPAAGNVLICCSQPQADIVIDL</sequence>
<dbReference type="SUPFAM" id="SSF52343">
    <property type="entry name" value="Ferredoxin reductase-like, C-terminal NADP-linked domain"/>
    <property type="match status" value="1"/>
</dbReference>
<feature type="domain" description="2Fe-2S ferredoxin-type" evidence="1">
    <location>
        <begin position="505"/>
        <end position="587"/>
    </location>
</feature>
<dbReference type="GO" id="GO:0030170">
    <property type="term" value="F:pyridoxal phosphate binding"/>
    <property type="evidence" value="ECO:0007669"/>
    <property type="project" value="InterPro"/>
</dbReference>
<dbReference type="InterPro" id="IPR012675">
    <property type="entry name" value="Beta-grasp_dom_sf"/>
</dbReference>
<reference evidence="4" key="2">
    <citation type="submission" date="2020-09" db="EMBL/GenBank/DDBJ databases">
        <authorList>
            <person name="Sun Q."/>
            <person name="Zhou Y."/>
        </authorList>
    </citation>
    <scope>NUCLEOTIDE SEQUENCE</scope>
    <source>
        <strain evidence="4">CGMCC 1.12919</strain>
    </source>
</reference>